<feature type="region of interest" description="Disordered" evidence="2">
    <location>
        <begin position="361"/>
        <end position="381"/>
    </location>
</feature>
<dbReference type="InterPro" id="IPR001936">
    <property type="entry name" value="RasGAP_dom"/>
</dbReference>
<feature type="region of interest" description="Disordered" evidence="2">
    <location>
        <begin position="467"/>
        <end position="491"/>
    </location>
</feature>
<sequence length="1326" mass="147865">MKSASEPCRRSEPRPSSAQQLSVDVTCVYNVPASAHSAPPRTRIASTESDLSPASSAVVASVVGGITDRVVSAEQMHTYSRPPKLKLIPDTPGGLAPNPLSPGAFPPTCPFQAPVHLTSQATSNSPNAIDPSVVISVSTDDDEQQSPAKSIFDDHPLLTAVASLSPPSTDPPAPPLSITEIQPPLPPRKDKKNLKIRVPKEEDAGAKPQSIMSLPPSPMSPRSRGPRNPNSPRTKNQSSRRVLSPQSRQLRKEREEQNRKMSAPVEMIPLPSRRIDASADSSNEDEDSGDGMLVGKHPNLRRIKNESVGSLDELNDKSVFFGNDFPDDAPSCSSIRSDEQESRRHKSFLYKKRPSESFAYRSDLGGSATSLPKSESGLPDTMKRATCAIDSALRKKSSDSSNIMDSFSINDSPSSSDREQFENIKRTMGKASKDPPLYSRPERIEVTIARQGDDKTYDEKEVITVTSNSPQREHIDKGMQSPDRFTSQPSTSNAISLDDAIVQKSGKRVGDLRIIEVLRVRVLNVKGLKGSLNKPIFIVAKLDNKEIHRSCGFLKNARDGLNDDFSLEVTRFSQLHLVVLEGYKDPAKTARPIGMVSIKRKDLTKYTGGEISLPLSVVSRCRDVQGQICVDIKRLDDRFWIKVIDYSDLDIKDSAELYLLVTPDSKETRRLRIGISRGSDDWLEMRCIPNAPVHIKMTLWHDMLRGLNAMFHGQVRVDLPSENCTNTPSKWFYLRSAENDKKSSEEKRDKKEKTSSTASSTSSLGEMRVWLSYTADHVLPMTVYEPLLNAIQDAVADRTPFGVTLVALIEQIPQTDLSLVARPLVNIFAFSQSIRPLLCKLFEYEIAKCHRDMNTLFRSQSLAIKMMNELMRVYGHYYLVKTIKPVLDRIYTDRLCCEVDPSKLQVDEDLQTNQSNLVAYFTACFDRVVSSANTCPYPLREIFSDLRNVVRAMTGKHEVELLALSSFLVMRFFAPAILNPKSFGVKRDQPGQVRLSIQAQQMINVKRLLSGLASRSHTRPTIKNVAATGQLCRLNTSLDFQSAESWLVPVMTRVTSDENKNAMCAYLDAISSMNGDIPGKVERGRTEEDLVTIESYSVVKEGTLVHHTAVSEKGTLRRIIGGNGKKKRYVVLTEAEVGWQKARGDAALRECIPLSELKVIERTSLSAFRIRSDRIEMIFEAATQDDITEWMTSIRRQRERVLVRARPHDTTLYSLDVDIERELEAVHTVLVDKANTIAVWKNCLEQGTTSVPHGSQPLPKETPQDAPTRAAFIATLDRVLEVTYGIEEAHQAAIKRYTREMSAVRDKSFEGRVDLIQQMIDLIETI</sequence>
<accession>A0A8R1UUF5</accession>
<dbReference type="InterPro" id="IPR011993">
    <property type="entry name" value="PH-like_dom_sf"/>
</dbReference>
<dbReference type="Pfam" id="PF00616">
    <property type="entry name" value="RasGAP"/>
    <property type="match status" value="1"/>
</dbReference>
<dbReference type="PROSITE" id="PS50018">
    <property type="entry name" value="RAS_GTPASE_ACTIV_2"/>
    <property type="match status" value="1"/>
</dbReference>
<feature type="region of interest" description="Disordered" evidence="2">
    <location>
        <begin position="161"/>
        <end position="349"/>
    </location>
</feature>
<dbReference type="PANTHER" id="PTHR10194:SF148">
    <property type="entry name" value="GTPASE-ACTIVATING PROTEIN"/>
    <property type="match status" value="1"/>
</dbReference>
<evidence type="ECO:0000256" key="2">
    <source>
        <dbReference type="SAM" id="MobiDB-lite"/>
    </source>
</evidence>
<dbReference type="PANTHER" id="PTHR10194">
    <property type="entry name" value="RAS GTPASE-ACTIVATING PROTEINS"/>
    <property type="match status" value="1"/>
</dbReference>
<dbReference type="InterPro" id="IPR008936">
    <property type="entry name" value="Rho_GTPase_activation_prot"/>
</dbReference>
<dbReference type="SUPFAM" id="SSF48350">
    <property type="entry name" value="GTPase activation domain, GAP"/>
    <property type="match status" value="1"/>
</dbReference>
<feature type="region of interest" description="Disordered" evidence="2">
    <location>
        <begin position="34"/>
        <end position="55"/>
    </location>
</feature>
<dbReference type="GO" id="GO:0005096">
    <property type="term" value="F:GTPase activator activity"/>
    <property type="evidence" value="ECO:0000318"/>
    <property type="project" value="GO_Central"/>
</dbReference>
<protein>
    <submittedName>
        <fullName evidence="3">Gap-1</fullName>
    </submittedName>
</protein>
<feature type="region of interest" description="Disordered" evidence="2">
    <location>
        <begin position="75"/>
        <end position="100"/>
    </location>
</feature>
<dbReference type="GO" id="GO:1902531">
    <property type="term" value="P:regulation of intracellular signal transduction"/>
    <property type="evidence" value="ECO:0000318"/>
    <property type="project" value="GO_Central"/>
</dbReference>
<dbReference type="SMART" id="SM00233">
    <property type="entry name" value="PH"/>
    <property type="match status" value="1"/>
</dbReference>
<dbReference type="Gene3D" id="1.10.506.10">
    <property type="entry name" value="GTPase Activation - p120gap, domain 1"/>
    <property type="match status" value="1"/>
</dbReference>
<feature type="compositionally biased region" description="Polar residues" evidence="2">
    <location>
        <begin position="234"/>
        <end position="248"/>
    </location>
</feature>
<dbReference type="Pfam" id="PF00169">
    <property type="entry name" value="PH"/>
    <property type="match status" value="1"/>
</dbReference>
<feature type="compositionally biased region" description="Basic and acidic residues" evidence="2">
    <location>
        <begin position="250"/>
        <end position="259"/>
    </location>
</feature>
<dbReference type="Proteomes" id="UP000005239">
    <property type="component" value="Unassembled WGS sequence"/>
</dbReference>
<feature type="region of interest" description="Disordered" evidence="2">
    <location>
        <begin position="399"/>
        <end position="418"/>
    </location>
</feature>
<evidence type="ECO:0000313" key="3">
    <source>
        <dbReference type="EnsemblMetazoa" id="PPA38446.1"/>
    </source>
</evidence>
<dbReference type="SMART" id="SM00323">
    <property type="entry name" value="RasGAP"/>
    <property type="match status" value="1"/>
</dbReference>
<reference evidence="4" key="1">
    <citation type="journal article" date="2008" name="Nat. Genet.">
        <title>The Pristionchus pacificus genome provides a unique perspective on nematode lifestyle and parasitism.</title>
        <authorList>
            <person name="Dieterich C."/>
            <person name="Clifton S.W."/>
            <person name="Schuster L.N."/>
            <person name="Chinwalla A."/>
            <person name="Delehaunty K."/>
            <person name="Dinkelacker I."/>
            <person name="Fulton L."/>
            <person name="Fulton R."/>
            <person name="Godfrey J."/>
            <person name="Minx P."/>
            <person name="Mitreva M."/>
            <person name="Roeseler W."/>
            <person name="Tian H."/>
            <person name="Witte H."/>
            <person name="Yang S.P."/>
            <person name="Wilson R.K."/>
            <person name="Sommer R.J."/>
        </authorList>
    </citation>
    <scope>NUCLEOTIDE SEQUENCE [LARGE SCALE GENOMIC DNA]</scope>
    <source>
        <strain evidence="4">PS312</strain>
    </source>
</reference>
<feature type="compositionally biased region" description="Low complexity" evidence="2">
    <location>
        <begin position="208"/>
        <end position="233"/>
    </location>
</feature>
<keyword evidence="1" id="KW-0343">GTPase activation</keyword>
<evidence type="ECO:0000256" key="1">
    <source>
        <dbReference type="ARBA" id="ARBA00022468"/>
    </source>
</evidence>
<dbReference type="InterPro" id="IPR039360">
    <property type="entry name" value="Ras_GTPase"/>
</dbReference>
<feature type="compositionally biased region" description="Low complexity" evidence="2">
    <location>
        <begin position="399"/>
        <end position="415"/>
    </location>
</feature>
<dbReference type="Gene3D" id="2.30.29.30">
    <property type="entry name" value="Pleckstrin-homology domain (PH domain)/Phosphotyrosine-binding domain (PTB)"/>
    <property type="match status" value="1"/>
</dbReference>
<proteinExistence type="predicted"/>
<dbReference type="EnsemblMetazoa" id="PPA38446.1">
    <property type="protein sequence ID" value="PPA38446.1"/>
    <property type="gene ID" value="WBGene00276815"/>
</dbReference>
<accession>A0A2A6CFD4</accession>
<organism evidence="3 4">
    <name type="scientific">Pristionchus pacificus</name>
    <name type="common">Parasitic nematode worm</name>
    <dbReference type="NCBI Taxonomy" id="54126"/>
    <lineage>
        <taxon>Eukaryota</taxon>
        <taxon>Metazoa</taxon>
        <taxon>Ecdysozoa</taxon>
        <taxon>Nematoda</taxon>
        <taxon>Chromadorea</taxon>
        <taxon>Rhabditida</taxon>
        <taxon>Rhabditina</taxon>
        <taxon>Diplogasteromorpha</taxon>
        <taxon>Diplogasteroidea</taxon>
        <taxon>Neodiplogasteridae</taxon>
        <taxon>Pristionchus</taxon>
    </lineage>
</organism>
<dbReference type="OrthoDB" id="1562946at2759"/>
<evidence type="ECO:0000313" key="4">
    <source>
        <dbReference type="Proteomes" id="UP000005239"/>
    </source>
</evidence>
<keyword evidence="4" id="KW-1185">Reference proteome</keyword>
<dbReference type="SUPFAM" id="SSF50729">
    <property type="entry name" value="PH domain-like"/>
    <property type="match status" value="1"/>
</dbReference>
<feature type="region of interest" description="Disordered" evidence="2">
    <location>
        <begin position="1"/>
        <end position="22"/>
    </location>
</feature>
<gene>
    <name evidence="3" type="primary">WBGene00276815</name>
</gene>
<reference evidence="3" key="2">
    <citation type="submission" date="2022-06" db="UniProtKB">
        <authorList>
            <consortium name="EnsemblMetazoa"/>
        </authorList>
    </citation>
    <scope>IDENTIFICATION</scope>
    <source>
        <strain evidence="3">PS312</strain>
    </source>
</reference>
<name>A0A2A6CFD4_PRIPA</name>
<dbReference type="InterPro" id="IPR001849">
    <property type="entry name" value="PH_domain"/>
</dbReference>
<feature type="compositionally biased region" description="Polar residues" evidence="2">
    <location>
        <begin position="44"/>
        <end position="53"/>
    </location>
</feature>
<dbReference type="PROSITE" id="PS50003">
    <property type="entry name" value="PH_DOMAIN"/>
    <property type="match status" value="1"/>
</dbReference>